<reference evidence="2 3" key="1">
    <citation type="submission" date="2024-06" db="EMBL/GenBank/DDBJ databases">
        <title>Complete genome of Phlyctema vagabunda strain 19-DSS-EL-015.</title>
        <authorList>
            <person name="Fiorenzani C."/>
        </authorList>
    </citation>
    <scope>NUCLEOTIDE SEQUENCE [LARGE SCALE GENOMIC DNA]</scope>
    <source>
        <strain evidence="2 3">19-DSS-EL-015</strain>
    </source>
</reference>
<gene>
    <name evidence="2" type="ORF">PVAG01_05078</name>
</gene>
<dbReference type="Proteomes" id="UP001629113">
    <property type="component" value="Unassembled WGS sequence"/>
</dbReference>
<feature type="compositionally biased region" description="Basic and acidic residues" evidence="1">
    <location>
        <begin position="76"/>
        <end position="90"/>
    </location>
</feature>
<evidence type="ECO:0000256" key="1">
    <source>
        <dbReference type="SAM" id="MobiDB-lite"/>
    </source>
</evidence>
<sequence length="191" mass="22251">MCVKTVEVYADCGCLKVSNSICYEHIEHTHMQIDDKPCPKLKFKLGSYIERAPVGTRNHRGPCPREYNSYTFQSERYAEREREKEKEKLRLSAVKKSRKVPSPDMKSQAHELDQTPESNASNIKTEDQDMDPDNLFTLPDDSRSSKRPKFLNSQGLIDDVATPPLQGNTEKDIEMVKREDDARNYWKRYKY</sequence>
<protein>
    <submittedName>
        <fullName evidence="2">Uncharacterized protein</fullName>
    </submittedName>
</protein>
<evidence type="ECO:0000313" key="2">
    <source>
        <dbReference type="EMBL" id="KAL3423331.1"/>
    </source>
</evidence>
<keyword evidence="3" id="KW-1185">Reference proteome</keyword>
<accession>A0ABR4PJ11</accession>
<dbReference type="EMBL" id="JBFCZG010000004">
    <property type="protein sequence ID" value="KAL3423331.1"/>
    <property type="molecule type" value="Genomic_DNA"/>
</dbReference>
<proteinExistence type="predicted"/>
<evidence type="ECO:0000313" key="3">
    <source>
        <dbReference type="Proteomes" id="UP001629113"/>
    </source>
</evidence>
<name>A0ABR4PJ11_9HELO</name>
<feature type="region of interest" description="Disordered" evidence="1">
    <location>
        <begin position="75"/>
        <end position="170"/>
    </location>
</feature>
<comment type="caution">
    <text evidence="2">The sequence shown here is derived from an EMBL/GenBank/DDBJ whole genome shotgun (WGS) entry which is preliminary data.</text>
</comment>
<organism evidence="2 3">
    <name type="scientific">Phlyctema vagabunda</name>
    <dbReference type="NCBI Taxonomy" id="108571"/>
    <lineage>
        <taxon>Eukaryota</taxon>
        <taxon>Fungi</taxon>
        <taxon>Dikarya</taxon>
        <taxon>Ascomycota</taxon>
        <taxon>Pezizomycotina</taxon>
        <taxon>Leotiomycetes</taxon>
        <taxon>Helotiales</taxon>
        <taxon>Dermateaceae</taxon>
        <taxon>Phlyctema</taxon>
    </lineage>
</organism>